<evidence type="ECO:0000256" key="4">
    <source>
        <dbReference type="ARBA" id="ARBA00022827"/>
    </source>
</evidence>
<evidence type="ECO:0000256" key="5">
    <source>
        <dbReference type="ARBA" id="ARBA00023235"/>
    </source>
</evidence>
<evidence type="ECO:0000256" key="1">
    <source>
        <dbReference type="ARBA" id="ARBA00001974"/>
    </source>
</evidence>
<dbReference type="EMBL" id="MJGC01000010">
    <property type="protein sequence ID" value="OEJ77170.1"/>
    <property type="molecule type" value="Genomic_DNA"/>
</dbReference>
<name>A0A1E5QR76_9CYAN</name>
<proteinExistence type="inferred from homology"/>
<dbReference type="Pfam" id="PF13692">
    <property type="entry name" value="Glyco_trans_1_4"/>
    <property type="match status" value="1"/>
</dbReference>
<dbReference type="STRING" id="1781255.BH720_00395"/>
<feature type="domain" description="UDP-galactopyranose mutase C-terminal" evidence="7">
    <location>
        <begin position="606"/>
        <end position="802"/>
    </location>
</feature>
<dbReference type="PANTHER" id="PTHR21197">
    <property type="entry name" value="UDP-GALACTOPYRANOSE MUTASE"/>
    <property type="match status" value="1"/>
</dbReference>
<organism evidence="8">
    <name type="scientific">Desertifilum tharense IPPAS B-1220</name>
    <dbReference type="NCBI Taxonomy" id="1781255"/>
    <lineage>
        <taxon>Bacteria</taxon>
        <taxon>Bacillati</taxon>
        <taxon>Cyanobacteriota</taxon>
        <taxon>Cyanophyceae</taxon>
        <taxon>Desertifilales</taxon>
        <taxon>Desertifilaceae</taxon>
        <taxon>Desertifilum</taxon>
    </lineage>
</organism>
<dbReference type="Pfam" id="PF13450">
    <property type="entry name" value="NAD_binding_8"/>
    <property type="match status" value="1"/>
</dbReference>
<dbReference type="FunFam" id="3.40.50.720:FF:000397">
    <property type="entry name" value="UDP-galactopyranose mutase"/>
    <property type="match status" value="1"/>
</dbReference>
<evidence type="ECO:0000259" key="7">
    <source>
        <dbReference type="Pfam" id="PF03275"/>
    </source>
</evidence>
<gene>
    <name evidence="8" type="ORF">BH720_00395</name>
</gene>
<dbReference type="Pfam" id="PF03275">
    <property type="entry name" value="GLF"/>
    <property type="match status" value="1"/>
</dbReference>
<protein>
    <submittedName>
        <fullName evidence="8">UDP-galactopyranose mutase</fullName>
    </submittedName>
</protein>
<accession>A0A1E5QR76</accession>
<comment type="similarity">
    <text evidence="2">Belongs to the UDP-galactopyranose/dTDP-fucopyranose mutase family.</text>
</comment>
<sequence>MSPNNSQKKNRNISDLASFQVRQGKANGRYVNRSHAEEGPHLDTRSPLLGSHRPTEAPDLVCLSHLRWNFVFQRPQHLLTRCVQGRRVFFIEEPIFSPNPPQTAKGIEGEGGLEITQHESGVWVVTPHLQEGLAEDKRNTVQQRLIDSLFAEYQIHQYLFWYYTPMALAFTQHLEPMAIVYDCMDELSAFKGAPPILKEREAELFQRADIVFTGGQSLYEVKRNQHKNVYAFPSSVDVTHFAQARTPQADPLDQAHIPHPRLGFFGVIDERMDLELLEGMAQTRPDWHFVIIGPVVKIDPATLPQHQNIHYLGSKDYKELPAYLAGWDLAMLPFARNESTRFISPTKTPEYLAAGKPVVSTSIRDVVRPYGQERLVRIADTVEEFVAAAEAAMTEDGEASGWLGRVDSFLEQISWDRTWNSMLQLIESALATRLEKSSNGKLREVIDLNQPPSTITREFAFDYLIVGAGFSGSVIGERIATQLGKKVLIVDKRNHIGGNAYDHYDRSGILVHKYGPHIFHTNSREIFEYLSKFTEWRSYEHRVLASVDGQLVPIPINLDTINKLYGLNLTSFQVPEFFASLAEPKDYIRTSEDVVVSKVGRELYEKFFRNYTRKQWGLDPSELDKSVISRIPTRTNRDDRYFTDTYQAMPLHGFTRMFERMLDHPNIKVMLNTDYREIHKSIPCREMVYTGPVDEFFDLRFGKLPYRSLLFKHETHNQAVFQSAPVVNYPNEHLYTRITEFKYLTGQEHAKTSIVYEFPRAEGDPYYPVPRPENAEIYKKYKALAEATPGVYFVGRLATYKYYNMDQCVAQAIAVYKQIAAKQQAETVVTRS</sequence>
<keyword evidence="4" id="KW-0274">FAD</keyword>
<dbReference type="PANTHER" id="PTHR21197:SF0">
    <property type="entry name" value="UDP-GALACTOPYRANOSE MUTASE"/>
    <property type="match status" value="1"/>
</dbReference>
<dbReference type="OrthoDB" id="9769600at2"/>
<keyword evidence="5" id="KW-0413">Isomerase</keyword>
<dbReference type="SUPFAM" id="SSF54373">
    <property type="entry name" value="FAD-linked reductases, C-terminal domain"/>
    <property type="match status" value="1"/>
</dbReference>
<evidence type="ECO:0000256" key="2">
    <source>
        <dbReference type="ARBA" id="ARBA00009321"/>
    </source>
</evidence>
<dbReference type="AlphaFoldDB" id="A0A1E5QR76"/>
<dbReference type="InterPro" id="IPR004379">
    <property type="entry name" value="UDP-GALP_mutase"/>
</dbReference>
<evidence type="ECO:0000313" key="8">
    <source>
        <dbReference type="EMBL" id="OEJ77170.1"/>
    </source>
</evidence>
<feature type="compositionally biased region" description="Basic and acidic residues" evidence="6">
    <location>
        <begin position="34"/>
        <end position="44"/>
    </location>
</feature>
<dbReference type="InterPro" id="IPR015899">
    <property type="entry name" value="UDP-GalPyranose_mutase_C"/>
</dbReference>
<comment type="caution">
    <text evidence="8">The sequence shown here is derived from an EMBL/GenBank/DDBJ whole genome shotgun (WGS) entry which is preliminary data.</text>
</comment>
<dbReference type="SUPFAM" id="SSF51971">
    <property type="entry name" value="Nucleotide-binding domain"/>
    <property type="match status" value="1"/>
</dbReference>
<evidence type="ECO:0000256" key="6">
    <source>
        <dbReference type="SAM" id="MobiDB-lite"/>
    </source>
</evidence>
<feature type="region of interest" description="Disordered" evidence="6">
    <location>
        <begin position="30"/>
        <end position="51"/>
    </location>
</feature>
<evidence type="ECO:0000256" key="3">
    <source>
        <dbReference type="ARBA" id="ARBA00022630"/>
    </source>
</evidence>
<reference evidence="8" key="1">
    <citation type="submission" date="2016-09" db="EMBL/GenBank/DDBJ databases">
        <title>Draft genome of thermotolerant cyanobacterium Desertifilum sp. strain IPPAS B-1220.</title>
        <authorList>
            <person name="Sinetova M.A."/>
            <person name="Bolakhan K."/>
            <person name="Zayadan B.K."/>
            <person name="Mironov K.S."/>
            <person name="Ustinova V."/>
            <person name="Kupriyanova E.V."/>
            <person name="Sidorov R.A."/>
            <person name="Skrypnik A.N."/>
            <person name="Gogoleva N.E."/>
            <person name="Gogolev Y.V."/>
            <person name="Los D.A."/>
        </authorList>
    </citation>
    <scope>NUCLEOTIDE SEQUENCE [LARGE SCALE GENOMIC DNA]</scope>
    <source>
        <strain evidence="8">IPPAS B-1220</strain>
    </source>
</reference>
<comment type="cofactor">
    <cofactor evidence="1">
        <name>FAD</name>
        <dbReference type="ChEBI" id="CHEBI:57692"/>
    </cofactor>
</comment>
<dbReference type="Gene3D" id="3.40.50.11010">
    <property type="match status" value="1"/>
</dbReference>
<dbReference type="SUPFAM" id="SSF53756">
    <property type="entry name" value="UDP-Glycosyltransferase/glycogen phosphorylase"/>
    <property type="match status" value="1"/>
</dbReference>
<dbReference type="CDD" id="cd04950">
    <property type="entry name" value="GT4_TuaH-like"/>
    <property type="match status" value="1"/>
</dbReference>
<keyword evidence="3" id="KW-0285">Flavoprotein</keyword>
<dbReference type="GO" id="GO:0005829">
    <property type="term" value="C:cytosol"/>
    <property type="evidence" value="ECO:0007669"/>
    <property type="project" value="TreeGrafter"/>
</dbReference>
<dbReference type="GO" id="GO:0008767">
    <property type="term" value="F:UDP-galactopyranose mutase activity"/>
    <property type="evidence" value="ECO:0007669"/>
    <property type="project" value="InterPro"/>
</dbReference>
<dbReference type="Gene3D" id="3.40.50.2000">
    <property type="entry name" value="Glycogen Phosphorylase B"/>
    <property type="match status" value="1"/>
</dbReference>
<dbReference type="GO" id="GO:0050660">
    <property type="term" value="F:flavin adenine dinucleotide binding"/>
    <property type="evidence" value="ECO:0007669"/>
    <property type="project" value="TreeGrafter"/>
</dbReference>
<dbReference type="Gene3D" id="3.40.50.720">
    <property type="entry name" value="NAD(P)-binding Rossmann-like Domain"/>
    <property type="match status" value="3"/>
</dbReference>
<dbReference type="NCBIfam" id="TIGR00031">
    <property type="entry name" value="UDP-GALP_mutase"/>
    <property type="match status" value="1"/>
</dbReference>